<name>A0A4P6XN43_9ASCO</name>
<evidence type="ECO:0000256" key="1">
    <source>
        <dbReference type="ARBA" id="ARBA00001049"/>
    </source>
</evidence>
<organism evidence="9 10">
    <name type="scientific">Metschnikowia aff. pulcherrima</name>
    <dbReference type="NCBI Taxonomy" id="2163413"/>
    <lineage>
        <taxon>Eukaryota</taxon>
        <taxon>Fungi</taxon>
        <taxon>Dikarya</taxon>
        <taxon>Ascomycota</taxon>
        <taxon>Saccharomycotina</taxon>
        <taxon>Pichiomycetes</taxon>
        <taxon>Metschnikowiaceae</taxon>
        <taxon>Metschnikowia</taxon>
    </lineage>
</organism>
<dbReference type="Gene3D" id="3.60.20.40">
    <property type="match status" value="1"/>
</dbReference>
<comment type="function">
    <text evidence="8">Cleaves the gamma-glutamyl peptide bond of glutathione and glutathione conjugates.</text>
</comment>
<dbReference type="GO" id="GO:0103068">
    <property type="term" value="F:leukotriene C4 gamma-glutamyl transferase activity"/>
    <property type="evidence" value="ECO:0007669"/>
    <property type="project" value="UniProtKB-EC"/>
</dbReference>
<dbReference type="AlphaFoldDB" id="A0A4P6XN43"/>
<evidence type="ECO:0000256" key="7">
    <source>
        <dbReference type="PIRSR" id="PIRSR600101-2"/>
    </source>
</evidence>
<dbReference type="PANTHER" id="PTHR11686">
    <property type="entry name" value="GAMMA GLUTAMYL TRANSPEPTIDASE"/>
    <property type="match status" value="1"/>
</dbReference>
<dbReference type="STRING" id="2163413.A0A4P6XN43"/>
<evidence type="ECO:0000313" key="10">
    <source>
        <dbReference type="Proteomes" id="UP000292447"/>
    </source>
</evidence>
<proteinExistence type="inferred from homology"/>
<evidence type="ECO:0000256" key="4">
    <source>
        <dbReference type="ARBA" id="ARBA00009381"/>
    </source>
</evidence>
<dbReference type="SUPFAM" id="SSF56235">
    <property type="entry name" value="N-terminal nucleophile aminohydrolases (Ntn hydrolases)"/>
    <property type="match status" value="1"/>
</dbReference>
<evidence type="ECO:0000256" key="6">
    <source>
        <dbReference type="PIRSR" id="PIRSR600101-1"/>
    </source>
</evidence>
<gene>
    <name evidence="9" type="primary">MPUL0C08080</name>
    <name evidence="9" type="ORF">METSCH_C08080</name>
</gene>
<dbReference type="EC" id="3.4.19.13" evidence="8"/>
<dbReference type="EMBL" id="CP034458">
    <property type="protein sequence ID" value="QBM88827.1"/>
    <property type="molecule type" value="Genomic_DNA"/>
</dbReference>
<dbReference type="GO" id="GO:0036374">
    <property type="term" value="F:glutathione hydrolase activity"/>
    <property type="evidence" value="ECO:0007669"/>
    <property type="project" value="UniProtKB-UniRule"/>
</dbReference>
<dbReference type="PANTHER" id="PTHR11686:SF9">
    <property type="entry name" value="RE13973P"/>
    <property type="match status" value="1"/>
</dbReference>
<dbReference type="GO" id="GO:0006751">
    <property type="term" value="P:glutathione catabolic process"/>
    <property type="evidence" value="ECO:0007669"/>
    <property type="project" value="UniProtKB-UniRule"/>
</dbReference>
<feature type="binding site" evidence="7">
    <location>
        <position position="532"/>
    </location>
    <ligand>
        <name>L-glutamate</name>
        <dbReference type="ChEBI" id="CHEBI:29985"/>
    </ligand>
</feature>
<comment type="catalytic activity">
    <reaction evidence="2 8">
        <text>glutathione + H2O = L-cysteinylglycine + L-glutamate</text>
        <dbReference type="Rhea" id="RHEA:28807"/>
        <dbReference type="ChEBI" id="CHEBI:15377"/>
        <dbReference type="ChEBI" id="CHEBI:29985"/>
        <dbReference type="ChEBI" id="CHEBI:57925"/>
        <dbReference type="ChEBI" id="CHEBI:61694"/>
        <dbReference type="EC" id="3.4.19.13"/>
    </reaction>
</comment>
<keyword evidence="8" id="KW-0808">Transferase</keyword>
<comment type="catalytic activity">
    <reaction evidence="1 8">
        <text>an S-substituted glutathione + H2O = an S-substituted L-cysteinylglycine + L-glutamate</text>
        <dbReference type="Rhea" id="RHEA:59468"/>
        <dbReference type="ChEBI" id="CHEBI:15377"/>
        <dbReference type="ChEBI" id="CHEBI:29985"/>
        <dbReference type="ChEBI" id="CHEBI:90779"/>
        <dbReference type="ChEBI" id="CHEBI:143103"/>
        <dbReference type="EC" id="3.4.19.13"/>
    </reaction>
</comment>
<protein>
    <recommendedName>
        <fullName evidence="8">Glutathione hydrolase</fullName>
        <ecNumber evidence="8">2.3.2.2</ecNumber>
        <ecNumber evidence="8">3.4.19.13</ecNumber>
    </recommendedName>
    <alternativeName>
        <fullName evidence="8">Gamma-glutamyltransferase</fullName>
    </alternativeName>
    <alternativeName>
        <fullName evidence="8">Gamma-glutamyltranspeptidase</fullName>
    </alternativeName>
</protein>
<evidence type="ECO:0000256" key="2">
    <source>
        <dbReference type="ARBA" id="ARBA00001089"/>
    </source>
</evidence>
<dbReference type="Gene3D" id="1.10.246.130">
    <property type="match status" value="1"/>
</dbReference>
<dbReference type="Pfam" id="PF01019">
    <property type="entry name" value="G_glu_transpept"/>
    <property type="match status" value="1"/>
</dbReference>
<sequence length="634" mass="69465">MSLRSFFPLSSLYNAILSLSVATFIVAFAAVGQAVSIPRMDGQVALQLEHYDSKELPWSKGGDLVGDKIGQPDLHPSKEHLAIGRNGMVACDVPLCSEMGTDILKKGGNAADAAVTVALCIGSINSHSSGIGGGSYIVSSHADDTISIDAREMAPAKAHKDMYEKMPLFSQFGGLAVAVPGELAGLHKLYTLHGSGKLSWAELFQPVIELNENGWEAPQIWVRALNKIHEALLSRVKALRDSWDFVFRNEGSELVDVGDHITRPQLAKTLRLVAENGSAAVFYDPEGPIAPSLVKTSKRLGGIIETLDFTEYSVKVTEALLFSFAHGNEQYELLTTQGASSGLALVAGLNFYTTLDDQLSSSEVLPDLETHRLVEAMKWASAARSHLGDVNETYYGQIVDKYSQPEWVSNLLTEGLYSDNETFPWQHYGPLYEISGTHGTSHFSVVDNEGGAVGMTTTVNLLFGSLVYDNQTGIFLNNEMDDFSQPHRKNAFELSPSTLNFVGPLKRPLSLMAPSIIKKNGEIIITLGCAGGSRISTAILQAIVRMIFWENTLLDTIAWPRIHHQLLPEYIMVESLDLLDEEYQPLEVSLALERRNHTLYESGALTAMNAIKRTNGVWEGVSDYWRKRGEAKGY</sequence>
<dbReference type="EC" id="2.3.2.2" evidence="8"/>
<keyword evidence="8" id="KW-0012">Acyltransferase</keyword>
<dbReference type="GO" id="GO:0005886">
    <property type="term" value="C:plasma membrane"/>
    <property type="evidence" value="ECO:0007669"/>
    <property type="project" value="TreeGrafter"/>
</dbReference>
<comment type="pathway">
    <text evidence="3 8">Sulfur metabolism; glutathione metabolism.</text>
</comment>
<dbReference type="FunFam" id="3.60.20.40:FF:000001">
    <property type="entry name" value="Gamma-glutamyltranspeptidase 1"/>
    <property type="match status" value="1"/>
</dbReference>
<dbReference type="UniPathway" id="UPA00204"/>
<dbReference type="InterPro" id="IPR029055">
    <property type="entry name" value="Ntn_hydrolases_N"/>
</dbReference>
<evidence type="ECO:0000256" key="5">
    <source>
        <dbReference type="ARBA" id="ARBA00047417"/>
    </source>
</evidence>
<feature type="binding site" evidence="7">
    <location>
        <position position="151"/>
    </location>
    <ligand>
        <name>L-glutamate</name>
        <dbReference type="ChEBI" id="CHEBI:29985"/>
    </ligand>
</feature>
<comment type="catalytic activity">
    <reaction evidence="5 8">
        <text>an N-terminal (5-L-glutamyl)-[peptide] + an alpha-amino acid = 5-L-glutamyl amino acid + an N-terminal L-alpha-aminoacyl-[peptide]</text>
        <dbReference type="Rhea" id="RHEA:23904"/>
        <dbReference type="Rhea" id="RHEA-COMP:9780"/>
        <dbReference type="Rhea" id="RHEA-COMP:9795"/>
        <dbReference type="ChEBI" id="CHEBI:77644"/>
        <dbReference type="ChEBI" id="CHEBI:78597"/>
        <dbReference type="ChEBI" id="CHEBI:78599"/>
        <dbReference type="ChEBI" id="CHEBI:78608"/>
        <dbReference type="EC" id="2.3.2.2"/>
    </reaction>
</comment>
<dbReference type="InterPro" id="IPR043138">
    <property type="entry name" value="GGT_lsub"/>
</dbReference>
<keyword evidence="8 9" id="KW-0378">Hydrolase</keyword>
<feature type="active site" description="Nucleophile" evidence="6">
    <location>
        <position position="440"/>
    </location>
</feature>
<dbReference type="GO" id="GO:0000324">
    <property type="term" value="C:fungal-type vacuole"/>
    <property type="evidence" value="ECO:0007669"/>
    <property type="project" value="TreeGrafter"/>
</dbReference>
<dbReference type="NCBIfam" id="TIGR00066">
    <property type="entry name" value="g_glut_trans"/>
    <property type="match status" value="1"/>
</dbReference>
<dbReference type="PRINTS" id="PR01210">
    <property type="entry name" value="GGTRANSPTASE"/>
</dbReference>
<feature type="binding site" evidence="7">
    <location>
        <begin position="458"/>
        <end position="460"/>
    </location>
    <ligand>
        <name>L-glutamate</name>
        <dbReference type="ChEBI" id="CHEBI:29985"/>
    </ligand>
</feature>
<feature type="binding site" evidence="7">
    <location>
        <position position="482"/>
    </location>
    <ligand>
        <name>L-glutamate</name>
        <dbReference type="ChEBI" id="CHEBI:29985"/>
    </ligand>
</feature>
<keyword evidence="10" id="KW-1185">Reference proteome</keyword>
<dbReference type="InterPro" id="IPR043137">
    <property type="entry name" value="GGT_ssub_C"/>
</dbReference>
<evidence type="ECO:0000256" key="3">
    <source>
        <dbReference type="ARBA" id="ARBA00005115"/>
    </source>
</evidence>
<comment type="similarity">
    <text evidence="4">Belongs to the gamma-glutamyltransferase family.</text>
</comment>
<evidence type="ECO:0000256" key="8">
    <source>
        <dbReference type="RuleBase" id="RU368068"/>
    </source>
</evidence>
<reference evidence="10" key="1">
    <citation type="submission" date="2019-03" db="EMBL/GenBank/DDBJ databases">
        <title>Snf2 controls pulcherriminic acid biosynthesis and connects pigmentation and antifungal activity of the yeast Metschnikowia pulcherrima.</title>
        <authorList>
            <person name="Gore-Lloyd D."/>
            <person name="Sumann I."/>
            <person name="Brachmann A.O."/>
            <person name="Schneeberger K."/>
            <person name="Ortiz-Merino R.A."/>
            <person name="Moreno-Beltran M."/>
            <person name="Schlaefli M."/>
            <person name="Kirner P."/>
            <person name="Santos Kron A."/>
            <person name="Wolfe K.H."/>
            <person name="Piel J."/>
            <person name="Ahrens C.H."/>
            <person name="Henk D."/>
            <person name="Freimoser F.M."/>
        </authorList>
    </citation>
    <scope>NUCLEOTIDE SEQUENCE [LARGE SCALE GENOMIC DNA]</scope>
    <source>
        <strain evidence="10">APC 1.2</strain>
    </source>
</reference>
<evidence type="ECO:0000313" key="9">
    <source>
        <dbReference type="EMBL" id="QBM88827.1"/>
    </source>
</evidence>
<accession>A0A4P6XN43</accession>
<dbReference type="Proteomes" id="UP000292447">
    <property type="component" value="Chromosome III"/>
</dbReference>
<dbReference type="InterPro" id="IPR000101">
    <property type="entry name" value="GGT_peptidase"/>
</dbReference>